<keyword evidence="10 12" id="KW-0472">Membrane</keyword>
<keyword evidence="7" id="KW-0653">Protein transport</keyword>
<dbReference type="VEuPathDB" id="FungiDB:B9J08_000778"/>
<evidence type="ECO:0000313" key="13">
    <source>
        <dbReference type="EMBL" id="KNE01339.1"/>
    </source>
</evidence>
<dbReference type="Pfam" id="PF03839">
    <property type="entry name" value="Sec62"/>
    <property type="match status" value="1"/>
</dbReference>
<evidence type="ECO:0000256" key="3">
    <source>
        <dbReference type="ARBA" id="ARBA00021257"/>
    </source>
</evidence>
<name>A0A0L0P4V8_CANAR</name>
<evidence type="ECO:0000256" key="12">
    <source>
        <dbReference type="SAM" id="Phobius"/>
    </source>
</evidence>
<dbReference type="PANTHER" id="PTHR12443:SF9">
    <property type="entry name" value="TRANSLOCATION PROTEIN SEC62"/>
    <property type="match status" value="1"/>
</dbReference>
<evidence type="ECO:0000256" key="10">
    <source>
        <dbReference type="ARBA" id="ARBA00023136"/>
    </source>
</evidence>
<evidence type="ECO:0000256" key="4">
    <source>
        <dbReference type="ARBA" id="ARBA00022448"/>
    </source>
</evidence>
<feature type="region of interest" description="Disordered" evidence="11">
    <location>
        <begin position="279"/>
        <end position="317"/>
    </location>
</feature>
<comment type="similarity">
    <text evidence="2">Belongs to the SEC62 family.</text>
</comment>
<sequence length="317" mass="35301">MSVPTVANAAGAGITPGMGEPTPVQTNGQPSPLVMNVANYLRDNKQLKRRTGLLNNKDDIEFFRYKRYVRALLSDEYKKKLANPKNELIPVNSAEDAGKIFIQLITGRLLLPVEKLHYKDIKAVKGWKPNRQKPTLRPTQKASLDPDAYYAWIYQKPNPYLVLYGLLMLVAVFAIILFPLWPAFLRRGVWYLSMGVLGLLGLLFATAIVRLIVFVITWAVLPQAFWIFPNLFEDCGFFESFQPAYGWAEPAGAKKKKKSKKSKKLNDLSEKLAAAVDAEAAKNGGDKNTSSAEATGAKASTTQPKKRAVILEEVEDN</sequence>
<dbReference type="InterPro" id="IPR004728">
    <property type="entry name" value="Sec62"/>
</dbReference>
<dbReference type="NCBIfam" id="TIGR00869">
    <property type="entry name" value="sec62"/>
    <property type="match status" value="1"/>
</dbReference>
<dbReference type="GO" id="GO:0005789">
    <property type="term" value="C:endoplasmic reticulum membrane"/>
    <property type="evidence" value="ECO:0007669"/>
    <property type="project" value="UniProtKB-SubCell"/>
</dbReference>
<dbReference type="PANTHER" id="PTHR12443">
    <property type="entry name" value="TRANSLOCATION PROTEIN SEC62"/>
    <property type="match status" value="1"/>
</dbReference>
<dbReference type="VEuPathDB" id="FungiDB:CJI96_0003320"/>
<evidence type="ECO:0000256" key="6">
    <source>
        <dbReference type="ARBA" id="ARBA00022824"/>
    </source>
</evidence>
<dbReference type="Proteomes" id="UP000037122">
    <property type="component" value="Unassembled WGS sequence"/>
</dbReference>
<evidence type="ECO:0000256" key="9">
    <source>
        <dbReference type="ARBA" id="ARBA00023010"/>
    </source>
</evidence>
<dbReference type="InterPro" id="IPR011553">
    <property type="entry name" value="Sec62_asco"/>
</dbReference>
<dbReference type="VEuPathDB" id="FungiDB:QG37_01648"/>
<evidence type="ECO:0000313" key="14">
    <source>
        <dbReference type="Proteomes" id="UP000037122"/>
    </source>
</evidence>
<dbReference type="AlphaFoldDB" id="A0A0L0P4V8"/>
<feature type="region of interest" description="Disordered" evidence="11">
    <location>
        <begin position="11"/>
        <end position="30"/>
    </location>
</feature>
<dbReference type="VEuPathDB" id="FungiDB:CJI97_000779"/>
<keyword evidence="6" id="KW-0256">Endoplasmic reticulum</keyword>
<organism evidence="13 14">
    <name type="scientific">Candidozyma auris</name>
    <name type="common">Yeast</name>
    <name type="synonym">Candida auris</name>
    <dbReference type="NCBI Taxonomy" id="498019"/>
    <lineage>
        <taxon>Eukaryota</taxon>
        <taxon>Fungi</taxon>
        <taxon>Dikarya</taxon>
        <taxon>Ascomycota</taxon>
        <taxon>Saccharomycotina</taxon>
        <taxon>Pichiomycetes</taxon>
        <taxon>Metschnikowiaceae</taxon>
        <taxon>Candidozyma</taxon>
    </lineage>
</organism>
<feature type="transmembrane region" description="Helical" evidence="12">
    <location>
        <begin position="161"/>
        <end position="184"/>
    </location>
</feature>
<feature type="compositionally biased region" description="Polar residues" evidence="11">
    <location>
        <begin position="286"/>
        <end position="303"/>
    </location>
</feature>
<evidence type="ECO:0000256" key="5">
    <source>
        <dbReference type="ARBA" id="ARBA00022692"/>
    </source>
</evidence>
<dbReference type="GO" id="GO:0031204">
    <property type="term" value="P:post-translational protein targeting to membrane, translocation"/>
    <property type="evidence" value="ECO:0007669"/>
    <property type="project" value="TreeGrafter"/>
</dbReference>
<comment type="caution">
    <text evidence="13">The sequence shown here is derived from an EMBL/GenBank/DDBJ whole genome shotgun (WGS) entry which is preliminary data.</text>
</comment>
<evidence type="ECO:0000256" key="8">
    <source>
        <dbReference type="ARBA" id="ARBA00022989"/>
    </source>
</evidence>
<comment type="subcellular location">
    <subcellularLocation>
        <location evidence="1">Endoplasmic reticulum membrane</location>
        <topology evidence="1">Multi-pass membrane protein</topology>
    </subcellularLocation>
</comment>
<evidence type="ECO:0000256" key="11">
    <source>
        <dbReference type="SAM" id="MobiDB-lite"/>
    </source>
</evidence>
<keyword evidence="4" id="KW-0813">Transport</keyword>
<keyword evidence="8 12" id="KW-1133">Transmembrane helix</keyword>
<keyword evidence="9" id="KW-0811">Translocation</keyword>
<dbReference type="EMBL" id="LGST01000013">
    <property type="protein sequence ID" value="KNE01339.1"/>
    <property type="molecule type" value="Genomic_DNA"/>
</dbReference>
<protein>
    <recommendedName>
        <fullName evidence="3">Translocation protein SEC62</fullName>
    </recommendedName>
</protein>
<accession>A0A0L0P4V8</accession>
<reference evidence="14" key="1">
    <citation type="journal article" date="2015" name="BMC Genomics">
        <title>Draft genome of a commonly misdiagnosed multidrug resistant pathogen Candida auris.</title>
        <authorList>
            <person name="Chatterjee S."/>
            <person name="Alampalli S.V."/>
            <person name="Nageshan R.K."/>
            <person name="Chettiar S.T."/>
            <person name="Joshi S."/>
            <person name="Tatu U.S."/>
        </authorList>
    </citation>
    <scope>NUCLEOTIDE SEQUENCE [LARGE SCALE GENOMIC DNA]</scope>
    <source>
        <strain evidence="14">6684</strain>
    </source>
</reference>
<proteinExistence type="inferred from homology"/>
<evidence type="ECO:0000256" key="2">
    <source>
        <dbReference type="ARBA" id="ARBA00010604"/>
    </source>
</evidence>
<dbReference type="VEuPathDB" id="FungiDB:CJJ07_000615"/>
<dbReference type="VEuPathDB" id="FungiDB:CJJ09_002738"/>
<evidence type="ECO:0000256" key="1">
    <source>
        <dbReference type="ARBA" id="ARBA00004477"/>
    </source>
</evidence>
<feature type="transmembrane region" description="Helical" evidence="12">
    <location>
        <begin position="190"/>
        <end position="221"/>
    </location>
</feature>
<keyword evidence="5 12" id="KW-0812">Transmembrane</keyword>
<evidence type="ECO:0000256" key="7">
    <source>
        <dbReference type="ARBA" id="ARBA00022927"/>
    </source>
</evidence>
<gene>
    <name evidence="13" type="ORF">QG37_01648</name>
</gene>